<dbReference type="InterPro" id="IPR058980">
    <property type="entry name" value="Glyco_transf_N"/>
</dbReference>
<comment type="similarity">
    <text evidence="1">Belongs to the UDP-glycosyltransferase family.</text>
</comment>
<dbReference type="EMBL" id="JAYKXN010000006">
    <property type="protein sequence ID" value="KAK7278798.1"/>
    <property type="molecule type" value="Genomic_DNA"/>
</dbReference>
<dbReference type="Gene3D" id="3.40.50.2000">
    <property type="entry name" value="Glycogen Phosphorylase B"/>
    <property type="match status" value="1"/>
</dbReference>
<dbReference type="AlphaFoldDB" id="A0AAN9IFB8"/>
<dbReference type="GO" id="GO:0008194">
    <property type="term" value="F:UDP-glycosyltransferase activity"/>
    <property type="evidence" value="ECO:0007669"/>
    <property type="project" value="UniProtKB-ARBA"/>
</dbReference>
<dbReference type="PANTHER" id="PTHR48044">
    <property type="entry name" value="GLYCOSYLTRANSFERASE"/>
    <property type="match status" value="1"/>
</dbReference>
<dbReference type="Pfam" id="PF26168">
    <property type="entry name" value="Glyco_transf_N"/>
    <property type="match status" value="1"/>
</dbReference>
<proteinExistence type="inferred from homology"/>
<keyword evidence="2" id="KW-0808">Transferase</keyword>
<evidence type="ECO:0000313" key="5">
    <source>
        <dbReference type="Proteomes" id="UP001359559"/>
    </source>
</evidence>
<organism evidence="4 5">
    <name type="scientific">Clitoria ternatea</name>
    <name type="common">Butterfly pea</name>
    <dbReference type="NCBI Taxonomy" id="43366"/>
    <lineage>
        <taxon>Eukaryota</taxon>
        <taxon>Viridiplantae</taxon>
        <taxon>Streptophyta</taxon>
        <taxon>Embryophyta</taxon>
        <taxon>Tracheophyta</taxon>
        <taxon>Spermatophyta</taxon>
        <taxon>Magnoliopsida</taxon>
        <taxon>eudicotyledons</taxon>
        <taxon>Gunneridae</taxon>
        <taxon>Pentapetalae</taxon>
        <taxon>rosids</taxon>
        <taxon>fabids</taxon>
        <taxon>Fabales</taxon>
        <taxon>Fabaceae</taxon>
        <taxon>Papilionoideae</taxon>
        <taxon>50 kb inversion clade</taxon>
        <taxon>NPAAA clade</taxon>
        <taxon>indigoferoid/millettioid clade</taxon>
        <taxon>Phaseoleae</taxon>
        <taxon>Clitoria</taxon>
    </lineage>
</organism>
<keyword evidence="2" id="KW-0328">Glycosyltransferase</keyword>
<dbReference type="Proteomes" id="UP001359559">
    <property type="component" value="Unassembled WGS sequence"/>
</dbReference>
<dbReference type="SUPFAM" id="SSF53756">
    <property type="entry name" value="UDP-Glycosyltransferase/glycogen phosphorylase"/>
    <property type="match status" value="1"/>
</dbReference>
<keyword evidence="5" id="KW-1185">Reference proteome</keyword>
<feature type="domain" description="Glycosyltransferase N-terminal" evidence="3">
    <location>
        <begin position="24"/>
        <end position="258"/>
    </location>
</feature>
<evidence type="ECO:0000256" key="1">
    <source>
        <dbReference type="ARBA" id="ARBA00009995"/>
    </source>
</evidence>
<sequence>MDSCHQISPTNCNNGNTNSSKTFQVVVVLIPFPAQGHLNQLLHLSRLISSHNILVHYVATASHIRQATLRAQGWDLNSISNIHFQDFKVPPFASPPPNPYNNAQTKFPSHLVPSLEACSHLRQPVASFLQSLSCVAKRVIVIHDSLMASVAQDAKNIANVENYTFHSTSAFNTSLYIWEEMGKSSLSSIEGLRIPKVPSLEGCFIPQFLDFVGAQYECLKFNDGNIFNTSRVIESSYLELMERVSDSKKIWALGPFIPLTIGKKSSKGKHLCMEWLDKQEPNSVIYVSFGTTTSFTREEIE</sequence>
<evidence type="ECO:0000313" key="4">
    <source>
        <dbReference type="EMBL" id="KAK7278798.1"/>
    </source>
</evidence>
<protein>
    <recommendedName>
        <fullName evidence="3">Glycosyltransferase N-terminal domain-containing protein</fullName>
    </recommendedName>
</protein>
<reference evidence="4 5" key="1">
    <citation type="submission" date="2024-01" db="EMBL/GenBank/DDBJ databases">
        <title>The genomes of 5 underutilized Papilionoideae crops provide insights into root nodulation and disease resistance.</title>
        <authorList>
            <person name="Yuan L."/>
        </authorList>
    </citation>
    <scope>NUCLEOTIDE SEQUENCE [LARGE SCALE GENOMIC DNA]</scope>
    <source>
        <strain evidence="4">LY-2023</strain>
        <tissue evidence="4">Leaf</tissue>
    </source>
</reference>
<evidence type="ECO:0000256" key="2">
    <source>
        <dbReference type="ARBA" id="ARBA00022676"/>
    </source>
</evidence>
<accession>A0AAN9IFB8</accession>
<comment type="caution">
    <text evidence="4">The sequence shown here is derived from an EMBL/GenBank/DDBJ whole genome shotgun (WGS) entry which is preliminary data.</text>
</comment>
<gene>
    <name evidence="4" type="ORF">RJT34_23834</name>
</gene>
<dbReference type="PANTHER" id="PTHR48044:SF27">
    <property type="entry name" value="GLYCOSYLTRANSFERASE"/>
    <property type="match status" value="1"/>
</dbReference>
<dbReference type="FunFam" id="3.40.50.2000:FF:000238">
    <property type="entry name" value="Glycosyltransferase"/>
    <property type="match status" value="1"/>
</dbReference>
<evidence type="ECO:0000259" key="3">
    <source>
        <dbReference type="Pfam" id="PF26168"/>
    </source>
</evidence>
<name>A0AAN9IFB8_CLITE</name>